<evidence type="ECO:0000313" key="1">
    <source>
        <dbReference type="EMBL" id="AFY96194.1"/>
    </source>
</evidence>
<keyword evidence="2" id="KW-1185">Reference proteome</keyword>
<organism evidence="1 2">
    <name type="scientific">Chamaesiphon minutus (strain ATCC 27169 / PCC 6605)</name>
    <dbReference type="NCBI Taxonomy" id="1173020"/>
    <lineage>
        <taxon>Bacteria</taxon>
        <taxon>Bacillati</taxon>
        <taxon>Cyanobacteriota</taxon>
        <taxon>Cyanophyceae</taxon>
        <taxon>Gomontiellales</taxon>
        <taxon>Chamaesiphonaceae</taxon>
        <taxon>Chamaesiphon</taxon>
    </lineage>
</organism>
<proteinExistence type="predicted"/>
<dbReference type="Proteomes" id="UP000010366">
    <property type="component" value="Chromosome"/>
</dbReference>
<protein>
    <recommendedName>
        <fullName evidence="3">Immunity protein 30 domain-containing protein</fullName>
    </recommendedName>
</protein>
<name>K9UPR2_CHAP6</name>
<gene>
    <name evidence="1" type="ORF">Cha6605_5307</name>
</gene>
<dbReference type="AlphaFoldDB" id="K9UPR2"/>
<evidence type="ECO:0008006" key="3">
    <source>
        <dbReference type="Google" id="ProtNLM"/>
    </source>
</evidence>
<dbReference type="RefSeq" id="WP_015162278.1">
    <property type="nucleotide sequence ID" value="NC_019697.1"/>
</dbReference>
<dbReference type="EMBL" id="CP003600">
    <property type="protein sequence ID" value="AFY96194.1"/>
    <property type="molecule type" value="Genomic_DNA"/>
</dbReference>
<sequence>MDIFIQKLHNIVNEIESRHPNDPEKIVLLNRMTELMLEDEKRTIDFLENCNTNHARIIYWLSPWFDDIACQFYSDKVADAMISLIDKYPEDIMLQSDVQIAIDVIRNIQKDNSLQ</sequence>
<evidence type="ECO:0000313" key="2">
    <source>
        <dbReference type="Proteomes" id="UP000010366"/>
    </source>
</evidence>
<dbReference type="KEGG" id="cmp:Cha6605_5307"/>
<reference evidence="1 2" key="1">
    <citation type="submission" date="2012-05" db="EMBL/GenBank/DDBJ databases">
        <title>Finished chromosome of genome of Chamaesiphon sp. PCC 6605.</title>
        <authorList>
            <consortium name="US DOE Joint Genome Institute"/>
            <person name="Gugger M."/>
            <person name="Coursin T."/>
            <person name="Rippka R."/>
            <person name="Tandeau De Marsac N."/>
            <person name="Huntemann M."/>
            <person name="Wei C.-L."/>
            <person name="Han J."/>
            <person name="Detter J.C."/>
            <person name="Han C."/>
            <person name="Tapia R."/>
            <person name="Chen A."/>
            <person name="Kyrpides N."/>
            <person name="Mavromatis K."/>
            <person name="Markowitz V."/>
            <person name="Szeto E."/>
            <person name="Ivanova N."/>
            <person name="Pagani I."/>
            <person name="Pati A."/>
            <person name="Goodwin L."/>
            <person name="Nordberg H.P."/>
            <person name="Cantor M.N."/>
            <person name="Hua S.X."/>
            <person name="Woyke T."/>
            <person name="Kerfeld C.A."/>
        </authorList>
    </citation>
    <scope>NUCLEOTIDE SEQUENCE [LARGE SCALE GENOMIC DNA]</scope>
    <source>
        <strain evidence="2">ATCC 27169 / PCC 6605</strain>
    </source>
</reference>
<dbReference type="HOGENOM" id="CLU_2104609_0_0_3"/>
<accession>K9UPR2</accession>